<reference evidence="13" key="1">
    <citation type="submission" date="2021-04" db="EMBL/GenBank/DDBJ databases">
        <authorList>
            <person name="Cornetti L."/>
        </authorList>
    </citation>
    <scope>NUCLEOTIDE SEQUENCE</scope>
</reference>
<dbReference type="GO" id="GO:0006784">
    <property type="term" value="P:heme A biosynthetic process"/>
    <property type="evidence" value="ECO:0007669"/>
    <property type="project" value="InterPro"/>
</dbReference>
<keyword evidence="6" id="KW-0560">Oxidoreductase</keyword>
<evidence type="ECO:0000256" key="6">
    <source>
        <dbReference type="ARBA" id="ARBA00023002"/>
    </source>
</evidence>
<keyword evidence="4" id="KW-0479">Metal-binding</keyword>
<accession>A0A9N6ZF96</accession>
<dbReference type="PANTHER" id="PTHR23289">
    <property type="entry name" value="CYTOCHROME C OXIDASE ASSEMBLY PROTEIN COX15"/>
    <property type="match status" value="1"/>
</dbReference>
<feature type="transmembrane region" description="Helical" evidence="12">
    <location>
        <begin position="113"/>
        <end position="131"/>
    </location>
</feature>
<feature type="transmembrane region" description="Helical" evidence="12">
    <location>
        <begin position="32"/>
        <end position="52"/>
    </location>
</feature>
<feature type="transmembrane region" description="Helical" evidence="12">
    <location>
        <begin position="286"/>
        <end position="303"/>
    </location>
</feature>
<feature type="transmembrane region" description="Helical" evidence="12">
    <location>
        <begin position="143"/>
        <end position="161"/>
    </location>
</feature>
<keyword evidence="5 12" id="KW-1133">Transmembrane helix</keyword>
<dbReference type="InterPro" id="IPR023754">
    <property type="entry name" value="HemeA_Synthase_type2"/>
</dbReference>
<dbReference type="Pfam" id="PF02628">
    <property type="entry name" value="COX15-CtaA"/>
    <property type="match status" value="1"/>
</dbReference>
<feature type="transmembrane region" description="Helical" evidence="12">
    <location>
        <begin position="226"/>
        <end position="250"/>
    </location>
</feature>
<keyword evidence="7" id="KW-0408">Iron</keyword>
<evidence type="ECO:0000256" key="12">
    <source>
        <dbReference type="SAM" id="Phobius"/>
    </source>
</evidence>
<keyword evidence="3 12" id="KW-0812">Transmembrane</keyword>
<evidence type="ECO:0000313" key="13">
    <source>
        <dbReference type="EMBL" id="CAG4642460.1"/>
    </source>
</evidence>
<evidence type="ECO:0000256" key="2">
    <source>
        <dbReference type="ARBA" id="ARBA00004141"/>
    </source>
</evidence>
<evidence type="ECO:0000256" key="3">
    <source>
        <dbReference type="ARBA" id="ARBA00022692"/>
    </source>
</evidence>
<name>A0A9N6ZF96_9CRUS</name>
<gene>
    <name evidence="13" type="primary">EOG090X04TT</name>
</gene>
<dbReference type="GO" id="GO:0016653">
    <property type="term" value="F:oxidoreductase activity, acting on NAD(P)H, heme protein as acceptor"/>
    <property type="evidence" value="ECO:0007669"/>
    <property type="project" value="TreeGrafter"/>
</dbReference>
<evidence type="ECO:0000256" key="1">
    <source>
        <dbReference type="ARBA" id="ARBA00001970"/>
    </source>
</evidence>
<feature type="transmembrane region" description="Helical" evidence="12">
    <location>
        <begin position="73"/>
        <end position="90"/>
    </location>
</feature>
<keyword evidence="8" id="KW-0350">Heme biosynthesis</keyword>
<feature type="transmembrane region" description="Helical" evidence="12">
    <location>
        <begin position="181"/>
        <end position="206"/>
    </location>
</feature>
<comment type="pathway">
    <text evidence="10">Porphyrin-containing compound metabolism; heme A biosynthesis; heme A from heme O: step 1/1.</text>
</comment>
<dbReference type="EMBL" id="OC985805">
    <property type="protein sequence ID" value="CAG4642460.1"/>
    <property type="molecule type" value="Genomic_DNA"/>
</dbReference>
<dbReference type="AlphaFoldDB" id="A0A9N6ZF96"/>
<comment type="catalytic activity">
    <reaction evidence="11">
        <text>Fe(II)-heme o + 2 A + H2O = Fe(II)-heme a + 2 AH2</text>
        <dbReference type="Rhea" id="RHEA:63388"/>
        <dbReference type="ChEBI" id="CHEBI:13193"/>
        <dbReference type="ChEBI" id="CHEBI:15377"/>
        <dbReference type="ChEBI" id="CHEBI:17499"/>
        <dbReference type="ChEBI" id="CHEBI:60530"/>
        <dbReference type="ChEBI" id="CHEBI:61715"/>
        <dbReference type="EC" id="1.17.99.9"/>
    </reaction>
    <physiologicalReaction direction="left-to-right" evidence="11">
        <dbReference type="Rhea" id="RHEA:63389"/>
    </physiologicalReaction>
</comment>
<protein>
    <submittedName>
        <fullName evidence="13">EOG090X04TT</fullName>
    </submittedName>
</protein>
<comment type="cofactor">
    <cofactor evidence="1">
        <name>heme b</name>
        <dbReference type="ChEBI" id="CHEBI:60344"/>
    </cofactor>
</comment>
<evidence type="ECO:0000256" key="5">
    <source>
        <dbReference type="ARBA" id="ARBA00022989"/>
    </source>
</evidence>
<dbReference type="GO" id="GO:0120547">
    <property type="term" value="F:heme A synthase activity"/>
    <property type="evidence" value="ECO:0007669"/>
    <property type="project" value="UniProtKB-EC"/>
</dbReference>
<dbReference type="GO" id="GO:0005743">
    <property type="term" value="C:mitochondrial inner membrane"/>
    <property type="evidence" value="ECO:0007669"/>
    <property type="project" value="TreeGrafter"/>
</dbReference>
<evidence type="ECO:0000256" key="9">
    <source>
        <dbReference type="ARBA" id="ARBA00023136"/>
    </source>
</evidence>
<evidence type="ECO:0000256" key="11">
    <source>
        <dbReference type="ARBA" id="ARBA00048044"/>
    </source>
</evidence>
<dbReference type="InterPro" id="IPR003780">
    <property type="entry name" value="COX15/CtaA_fam"/>
</dbReference>
<evidence type="ECO:0000256" key="7">
    <source>
        <dbReference type="ARBA" id="ARBA00023004"/>
    </source>
</evidence>
<dbReference type="PANTHER" id="PTHR23289:SF2">
    <property type="entry name" value="CYTOCHROME C OXIDASE ASSEMBLY PROTEIN COX15 HOMOLOG"/>
    <property type="match status" value="1"/>
</dbReference>
<evidence type="ECO:0000256" key="4">
    <source>
        <dbReference type="ARBA" id="ARBA00022723"/>
    </source>
</evidence>
<feature type="transmembrane region" description="Helical" evidence="12">
    <location>
        <begin position="315"/>
        <end position="339"/>
    </location>
</feature>
<organism evidence="13">
    <name type="scientific">Evadne anonyx</name>
    <dbReference type="NCBI Taxonomy" id="141404"/>
    <lineage>
        <taxon>Eukaryota</taxon>
        <taxon>Metazoa</taxon>
        <taxon>Ecdysozoa</taxon>
        <taxon>Arthropoda</taxon>
        <taxon>Crustacea</taxon>
        <taxon>Branchiopoda</taxon>
        <taxon>Diplostraca</taxon>
        <taxon>Cladocera</taxon>
        <taxon>Onychopoda</taxon>
        <taxon>Podonidae</taxon>
        <taxon>Evadne</taxon>
    </lineage>
</organism>
<sequence>MLRAVPLKNGWNPASVIGISLNSKNKSIYGRQIFTCVQISTVFVAMLGITACSKSRICMVLNKFPGQRVRNTSFSFQILLNKIYIFAFRLKKQQNITLEEFKFIWHMEYGHRMWGRLIGAVYVIPAAIFWRKGLFNSSMKKRVLLFGTLIGCQGMLGWYMVKSGLEDRFHGASDIPRVSQYRLASHLGSALVLYSLFFWSSLQYLVPAKPMNVTATVMKFKRLVHFSKAAVFLTALSGAFVAGLDAGLVYNSYPLMGNRWIPDDLLAFSPILRNFTENPTTVQFDHRTLAHLTVLLISSVWLLSRRMVLPRRAHLAANCLAAMAFIQASLGISTLLFYVPTPLASSHQAGSLVLLSTALWLSHELKNIRCIPK</sequence>
<keyword evidence="9 12" id="KW-0472">Membrane</keyword>
<proteinExistence type="predicted"/>
<dbReference type="GO" id="GO:0046872">
    <property type="term" value="F:metal ion binding"/>
    <property type="evidence" value="ECO:0007669"/>
    <property type="project" value="UniProtKB-KW"/>
</dbReference>
<comment type="subcellular location">
    <subcellularLocation>
        <location evidence="2">Membrane</location>
        <topology evidence="2">Multi-pass membrane protein</topology>
    </subcellularLocation>
</comment>
<evidence type="ECO:0000256" key="8">
    <source>
        <dbReference type="ARBA" id="ARBA00023133"/>
    </source>
</evidence>
<evidence type="ECO:0000256" key="10">
    <source>
        <dbReference type="ARBA" id="ARBA00044501"/>
    </source>
</evidence>